<keyword evidence="3" id="KW-0862">Zinc</keyword>
<accession>A0A4S8MPC6</accession>
<evidence type="ECO:0000256" key="1">
    <source>
        <dbReference type="ARBA" id="ARBA00008853"/>
    </source>
</evidence>
<feature type="binding site" evidence="3">
    <location>
        <position position="216"/>
    </location>
    <ligand>
        <name>a divalent metal cation</name>
        <dbReference type="ChEBI" id="CHEBI:60240"/>
    </ligand>
</feature>
<feature type="binding site" evidence="3">
    <location>
        <position position="112"/>
    </location>
    <ligand>
        <name>substrate</name>
    </ligand>
</feature>
<evidence type="ECO:0000256" key="2">
    <source>
        <dbReference type="PIRSR" id="PIRSR605511-1"/>
    </source>
</evidence>
<dbReference type="PRINTS" id="PR01790">
    <property type="entry name" value="SMP30FAMILY"/>
</dbReference>
<feature type="binding site" evidence="3">
    <location>
        <position position="132"/>
    </location>
    <ligand>
        <name>substrate</name>
    </ligand>
</feature>
<dbReference type="Pfam" id="PF08450">
    <property type="entry name" value="SGL"/>
    <property type="match status" value="1"/>
</dbReference>
<sequence>MSSLVNIKKIVVEQPLLDVGCTLGEGPIYDPKTSTLHFVDIVEKKVFHYNIGTETREFTVDSFPESITSLALRRNKQGLACTTAQGFALLDSQSRIQYLSKPLSPNEVAHCRFNDGGCDRLGRYFAGTVQSEDPPIPGKLWRFDPTDGSCVVMDEGPFTDSNGLGLSPDDKTFYFTDSLVNIIYAYDYDDTSGKLSNRRVLVDANALGLTPNSFCDGLCIDTEGGIWSARWGGSCVIRFTNAGAVDVKIEFPKVLRVTACCFGGPNMDQLYVTTAHCGCLGGDASKQNEFPDSGNVFVVDLSGQYRGLARYEFAG</sequence>
<dbReference type="GO" id="GO:0004341">
    <property type="term" value="F:gluconolactonase activity"/>
    <property type="evidence" value="ECO:0007669"/>
    <property type="project" value="TreeGrafter"/>
</dbReference>
<evidence type="ECO:0000259" key="4">
    <source>
        <dbReference type="Pfam" id="PF08450"/>
    </source>
</evidence>
<evidence type="ECO:0000313" key="5">
    <source>
        <dbReference type="EMBL" id="THV04858.1"/>
    </source>
</evidence>
<dbReference type="PANTHER" id="PTHR10907">
    <property type="entry name" value="REGUCALCIN"/>
    <property type="match status" value="1"/>
</dbReference>
<dbReference type="PANTHER" id="PTHR10907:SF47">
    <property type="entry name" value="REGUCALCIN"/>
    <property type="match status" value="1"/>
</dbReference>
<gene>
    <name evidence="5" type="ORF">K435DRAFT_826674</name>
</gene>
<dbReference type="OrthoDB" id="423498at2759"/>
<dbReference type="InterPro" id="IPR005511">
    <property type="entry name" value="SMP-30"/>
</dbReference>
<comment type="similarity">
    <text evidence="1">Belongs to the SMP-30/CGR1 family.</text>
</comment>
<dbReference type="GO" id="GO:0005509">
    <property type="term" value="F:calcium ion binding"/>
    <property type="evidence" value="ECO:0007669"/>
    <property type="project" value="TreeGrafter"/>
</dbReference>
<evidence type="ECO:0000313" key="6">
    <source>
        <dbReference type="Proteomes" id="UP000297245"/>
    </source>
</evidence>
<dbReference type="AlphaFoldDB" id="A0A4S8MPC6"/>
<feature type="binding site" evidence="3">
    <location>
        <position position="114"/>
    </location>
    <ligand>
        <name>substrate</name>
    </ligand>
</feature>
<dbReference type="InterPro" id="IPR011042">
    <property type="entry name" value="6-blade_b-propeller_TolB-like"/>
</dbReference>
<dbReference type="SUPFAM" id="SSF63829">
    <property type="entry name" value="Calcium-dependent phosphotriesterase"/>
    <property type="match status" value="1"/>
</dbReference>
<organism evidence="5 6">
    <name type="scientific">Dendrothele bispora (strain CBS 962.96)</name>
    <dbReference type="NCBI Taxonomy" id="1314807"/>
    <lineage>
        <taxon>Eukaryota</taxon>
        <taxon>Fungi</taxon>
        <taxon>Dikarya</taxon>
        <taxon>Basidiomycota</taxon>
        <taxon>Agaricomycotina</taxon>
        <taxon>Agaricomycetes</taxon>
        <taxon>Agaricomycetidae</taxon>
        <taxon>Agaricales</taxon>
        <taxon>Agaricales incertae sedis</taxon>
        <taxon>Dendrothele</taxon>
    </lineage>
</organism>
<dbReference type="EMBL" id="ML179052">
    <property type="protein sequence ID" value="THV04858.1"/>
    <property type="molecule type" value="Genomic_DNA"/>
</dbReference>
<comment type="cofactor">
    <cofactor evidence="3">
        <name>Zn(2+)</name>
        <dbReference type="ChEBI" id="CHEBI:29105"/>
    </cofactor>
    <text evidence="3">Binds 1 divalent metal cation per subunit.</text>
</comment>
<reference evidence="5 6" key="1">
    <citation type="journal article" date="2019" name="Nat. Ecol. Evol.">
        <title>Megaphylogeny resolves global patterns of mushroom evolution.</title>
        <authorList>
            <person name="Varga T."/>
            <person name="Krizsan K."/>
            <person name="Foldi C."/>
            <person name="Dima B."/>
            <person name="Sanchez-Garcia M."/>
            <person name="Sanchez-Ramirez S."/>
            <person name="Szollosi G.J."/>
            <person name="Szarkandi J.G."/>
            <person name="Papp V."/>
            <person name="Albert L."/>
            <person name="Andreopoulos W."/>
            <person name="Angelini C."/>
            <person name="Antonin V."/>
            <person name="Barry K.W."/>
            <person name="Bougher N.L."/>
            <person name="Buchanan P."/>
            <person name="Buyck B."/>
            <person name="Bense V."/>
            <person name="Catcheside P."/>
            <person name="Chovatia M."/>
            <person name="Cooper J."/>
            <person name="Damon W."/>
            <person name="Desjardin D."/>
            <person name="Finy P."/>
            <person name="Geml J."/>
            <person name="Haridas S."/>
            <person name="Hughes K."/>
            <person name="Justo A."/>
            <person name="Karasinski D."/>
            <person name="Kautmanova I."/>
            <person name="Kiss B."/>
            <person name="Kocsube S."/>
            <person name="Kotiranta H."/>
            <person name="LaButti K.M."/>
            <person name="Lechner B.E."/>
            <person name="Liimatainen K."/>
            <person name="Lipzen A."/>
            <person name="Lukacs Z."/>
            <person name="Mihaltcheva S."/>
            <person name="Morgado L.N."/>
            <person name="Niskanen T."/>
            <person name="Noordeloos M.E."/>
            <person name="Ohm R.A."/>
            <person name="Ortiz-Santana B."/>
            <person name="Ovrebo C."/>
            <person name="Racz N."/>
            <person name="Riley R."/>
            <person name="Savchenko A."/>
            <person name="Shiryaev A."/>
            <person name="Soop K."/>
            <person name="Spirin V."/>
            <person name="Szebenyi C."/>
            <person name="Tomsovsky M."/>
            <person name="Tulloss R.E."/>
            <person name="Uehling J."/>
            <person name="Grigoriev I.V."/>
            <person name="Vagvolgyi C."/>
            <person name="Papp T."/>
            <person name="Martin F.M."/>
            <person name="Miettinen O."/>
            <person name="Hibbett D.S."/>
            <person name="Nagy L.G."/>
        </authorList>
    </citation>
    <scope>NUCLEOTIDE SEQUENCE [LARGE SCALE GENOMIC DNA]</scope>
    <source>
        <strain evidence="5 6">CBS 962.96</strain>
    </source>
</reference>
<keyword evidence="6" id="KW-1185">Reference proteome</keyword>
<dbReference type="Gene3D" id="2.120.10.30">
    <property type="entry name" value="TolB, C-terminal domain"/>
    <property type="match status" value="1"/>
</dbReference>
<evidence type="ECO:0000256" key="3">
    <source>
        <dbReference type="PIRSR" id="PIRSR605511-2"/>
    </source>
</evidence>
<protein>
    <recommendedName>
        <fullName evidence="4">SMP-30/Gluconolactonase/LRE-like region domain-containing protein</fullName>
    </recommendedName>
</protein>
<dbReference type="Proteomes" id="UP000297245">
    <property type="component" value="Unassembled WGS sequence"/>
</dbReference>
<feature type="binding site" evidence="3">
    <location>
        <position position="162"/>
    </location>
    <ligand>
        <name>a divalent metal cation</name>
        <dbReference type="ChEBI" id="CHEBI:60240"/>
    </ligand>
</feature>
<dbReference type="GO" id="GO:0019853">
    <property type="term" value="P:L-ascorbic acid biosynthetic process"/>
    <property type="evidence" value="ECO:0007669"/>
    <property type="project" value="TreeGrafter"/>
</dbReference>
<name>A0A4S8MPC6_DENBC</name>
<feature type="active site" description="Proton donor/acceptor" evidence="2">
    <location>
        <position position="216"/>
    </location>
</feature>
<dbReference type="InterPro" id="IPR013658">
    <property type="entry name" value="SGL"/>
</dbReference>
<feature type="domain" description="SMP-30/Gluconolactonase/LRE-like region" evidence="4">
    <location>
        <begin position="23"/>
        <end position="276"/>
    </location>
</feature>
<keyword evidence="3" id="KW-0479">Metal-binding</keyword>
<proteinExistence type="inferred from homology"/>
<feature type="binding site" evidence="3">
    <location>
        <position position="25"/>
    </location>
    <ligand>
        <name>a divalent metal cation</name>
        <dbReference type="ChEBI" id="CHEBI:60240"/>
    </ligand>
</feature>